<feature type="domain" description="ABC transmembrane type-2" evidence="7">
    <location>
        <begin position="16"/>
        <end position="239"/>
    </location>
</feature>
<dbReference type="PANTHER" id="PTHR43229:SF2">
    <property type="entry name" value="NODULATION PROTEIN J"/>
    <property type="match status" value="1"/>
</dbReference>
<keyword evidence="4 6" id="KW-1133">Transmembrane helix</keyword>
<evidence type="ECO:0000313" key="8">
    <source>
        <dbReference type="EMBL" id="GFE83431.1"/>
    </source>
</evidence>
<dbReference type="AlphaFoldDB" id="A0A829YKR0"/>
<accession>A0A829YKR0</accession>
<organism evidence="8 9">
    <name type="scientific">Steroidobacter agaridevorans</name>
    <dbReference type="NCBI Taxonomy" id="2695856"/>
    <lineage>
        <taxon>Bacteria</taxon>
        <taxon>Pseudomonadati</taxon>
        <taxon>Pseudomonadota</taxon>
        <taxon>Gammaproteobacteria</taxon>
        <taxon>Steroidobacterales</taxon>
        <taxon>Steroidobacteraceae</taxon>
        <taxon>Steroidobacter</taxon>
    </lineage>
</organism>
<evidence type="ECO:0000256" key="2">
    <source>
        <dbReference type="ARBA" id="ARBA00007783"/>
    </source>
</evidence>
<feature type="transmembrane region" description="Helical" evidence="6">
    <location>
        <begin position="93"/>
        <end position="121"/>
    </location>
</feature>
<comment type="subcellular location">
    <subcellularLocation>
        <location evidence="6">Cell inner membrane</location>
        <topology evidence="6">Multi-pass membrane protein</topology>
    </subcellularLocation>
    <subcellularLocation>
        <location evidence="1">Membrane</location>
        <topology evidence="1">Multi-pass membrane protein</topology>
    </subcellularLocation>
</comment>
<keyword evidence="5 6" id="KW-0472">Membrane</keyword>
<keyword evidence="3 6" id="KW-0812">Transmembrane</keyword>
<reference evidence="9" key="1">
    <citation type="submission" date="2020-01" db="EMBL/GenBank/DDBJ databases">
        <title>'Steroidobacter agaridevorans' sp. nov., agar-degrading bacteria isolated from rhizosphere soils.</title>
        <authorList>
            <person name="Ikenaga M."/>
            <person name="Kataoka M."/>
            <person name="Murouchi A."/>
            <person name="Katsuragi S."/>
            <person name="Sakai M."/>
        </authorList>
    </citation>
    <scope>NUCLEOTIDE SEQUENCE [LARGE SCALE GENOMIC DNA]</scope>
    <source>
        <strain evidence="9">YU21-B</strain>
    </source>
</reference>
<evidence type="ECO:0000259" key="7">
    <source>
        <dbReference type="PROSITE" id="PS51012"/>
    </source>
</evidence>
<feature type="transmembrane region" description="Helical" evidence="6">
    <location>
        <begin position="218"/>
        <end position="236"/>
    </location>
</feature>
<evidence type="ECO:0000256" key="1">
    <source>
        <dbReference type="ARBA" id="ARBA00004141"/>
    </source>
</evidence>
<gene>
    <name evidence="8" type="ORF">GCM10011487_54310</name>
</gene>
<dbReference type="PANTHER" id="PTHR43229">
    <property type="entry name" value="NODULATION PROTEIN J"/>
    <property type="match status" value="1"/>
</dbReference>
<feature type="transmembrane region" description="Helical" evidence="6">
    <location>
        <begin position="164"/>
        <end position="186"/>
    </location>
</feature>
<dbReference type="PROSITE" id="PS51012">
    <property type="entry name" value="ABC_TM2"/>
    <property type="match status" value="1"/>
</dbReference>
<dbReference type="InterPro" id="IPR000412">
    <property type="entry name" value="ABC_2_transport"/>
</dbReference>
<dbReference type="RefSeq" id="WP_161815049.1">
    <property type="nucleotide sequence ID" value="NZ_BLJO01000002.1"/>
</dbReference>
<dbReference type="InterPro" id="IPR047817">
    <property type="entry name" value="ABC2_TM_bact-type"/>
</dbReference>
<comment type="similarity">
    <text evidence="2 6">Belongs to the ABC-2 integral membrane protein family.</text>
</comment>
<evidence type="ECO:0000256" key="3">
    <source>
        <dbReference type="ARBA" id="ARBA00022692"/>
    </source>
</evidence>
<keyword evidence="6" id="KW-0813">Transport</keyword>
<evidence type="ECO:0000256" key="5">
    <source>
        <dbReference type="ARBA" id="ARBA00023136"/>
    </source>
</evidence>
<dbReference type="GO" id="GO:0140359">
    <property type="term" value="F:ABC-type transporter activity"/>
    <property type="evidence" value="ECO:0007669"/>
    <property type="project" value="InterPro"/>
</dbReference>
<feature type="transmembrane region" description="Helical" evidence="6">
    <location>
        <begin position="21"/>
        <end position="40"/>
    </location>
</feature>
<feature type="transmembrane region" description="Helical" evidence="6">
    <location>
        <begin position="127"/>
        <end position="152"/>
    </location>
</feature>
<keyword evidence="6" id="KW-1003">Cell membrane</keyword>
<feature type="transmembrane region" description="Helical" evidence="6">
    <location>
        <begin position="52"/>
        <end position="72"/>
    </location>
</feature>
<dbReference type="Pfam" id="PF01061">
    <property type="entry name" value="ABC2_membrane"/>
    <property type="match status" value="1"/>
</dbReference>
<protein>
    <recommendedName>
        <fullName evidence="6">Transport permease protein</fullName>
    </recommendedName>
</protein>
<evidence type="ECO:0000256" key="6">
    <source>
        <dbReference type="RuleBase" id="RU361157"/>
    </source>
</evidence>
<name>A0A829YKR0_9GAMM</name>
<dbReference type="GO" id="GO:0043190">
    <property type="term" value="C:ATP-binding cassette (ABC) transporter complex"/>
    <property type="evidence" value="ECO:0007669"/>
    <property type="project" value="InterPro"/>
</dbReference>
<sequence length="465" mass="50796">MTGLLRHLLISVKLNFRNPMALIYGYLFPLLFLFAFWAIYRHEQPPLMRHMGEILTITLLGGACFGLPTTLVSERERGVWRRYRLAPTPSWAFLVSLLTVRYLLLLTAGLIQLALACAIGASLPESSLSLLLAFTFAAFALMGVGLVIAMLSDSVPAVQALGQCVFLPMLIVGGVALPLSSLPGWAQHVSALFPGRYAVQSLQATFGGQPLDTVSFDLVALLLIGLAGLLAAVKMFRWEPSHSASAEGKPWILVVLGVWLSVGVAAELQDRIIVQPSEVRAEMADPVREPDHYLTEGSAPKSWREVTEADFAEIAFERLPPDDGIVAPIAALSDEPDPYTLARLDEIRTALLGWTPAQVEDPVQRARNLLFVAAVPDLLQMADIERFLPAVVLGRLRQSIPPADLPKILYWVALHPGQGDDTAITALPALGLPEINGPTRRDSRGRVMLYAFKLLERVTPLQARN</sequence>
<evidence type="ECO:0000313" key="9">
    <source>
        <dbReference type="Proteomes" id="UP000445000"/>
    </source>
</evidence>
<dbReference type="EMBL" id="BLJN01000006">
    <property type="protein sequence ID" value="GFE83431.1"/>
    <property type="molecule type" value="Genomic_DNA"/>
</dbReference>
<dbReference type="Proteomes" id="UP000445000">
    <property type="component" value="Unassembled WGS sequence"/>
</dbReference>
<dbReference type="PRINTS" id="PR00164">
    <property type="entry name" value="ABC2TRNSPORT"/>
</dbReference>
<dbReference type="InterPro" id="IPR013525">
    <property type="entry name" value="ABC2_TM"/>
</dbReference>
<keyword evidence="9" id="KW-1185">Reference proteome</keyword>
<comment type="caution">
    <text evidence="8">The sequence shown here is derived from an EMBL/GenBank/DDBJ whole genome shotgun (WGS) entry which is preliminary data.</text>
</comment>
<proteinExistence type="inferred from homology"/>
<dbReference type="InterPro" id="IPR051784">
    <property type="entry name" value="Nod_factor_ABC_transporter"/>
</dbReference>
<evidence type="ECO:0000256" key="4">
    <source>
        <dbReference type="ARBA" id="ARBA00022989"/>
    </source>
</evidence>